<evidence type="ECO:0000256" key="1">
    <source>
        <dbReference type="ARBA" id="ARBA00001933"/>
    </source>
</evidence>
<dbReference type="Gene3D" id="3.40.50.1100">
    <property type="match status" value="2"/>
</dbReference>
<dbReference type="PANTHER" id="PTHR10314">
    <property type="entry name" value="CYSTATHIONINE BETA-SYNTHASE"/>
    <property type="match status" value="1"/>
</dbReference>
<feature type="domain" description="Tryptophan synthase beta chain-like PALP" evidence="5">
    <location>
        <begin position="76"/>
        <end position="383"/>
    </location>
</feature>
<sequence length="422" mass="45268">MKLLGAVALFLASCETSSAFVLPSAGLVGRQNRPSVESAFPREDLSLSLFGRFRRRGLRAKERGEGYGPPLENIGEAVGNTPMVKINERLCPEGRTIYAKCEYFNPLSSVKDRLALSIIETAEKEGKLKPGDTVIEATSGNTGIAVAMMCAQRGYKCVITMAEPFSVERRKLMRMLGASVIVTPKAGKGTGMVEKAAELAEKHGWFLCHQFETDANWKFHEETTGPEICNDLKGVNGGKFDYWVTGYGTGGTFHGAGKYIKATSPDTKIVLAEPGAANLLDSGIPTERNADGSPNGSHPAFKAHPIQGWTPDFIPLVLEKGMDLKLMDEYVPIPDGVAVQTSQDLARTQGILTGISGGATMWAAIETAKKAPEGSVVVCMLPDTGERYLSTPLFASIAADMNEEELEIAKSTPSHVLLPVSA</sequence>
<dbReference type="Pfam" id="PF00291">
    <property type="entry name" value="PALP"/>
    <property type="match status" value="1"/>
</dbReference>
<name>A0A7S1FSV0_9STRA</name>
<reference evidence="6" key="1">
    <citation type="submission" date="2021-01" db="EMBL/GenBank/DDBJ databases">
        <authorList>
            <person name="Corre E."/>
            <person name="Pelletier E."/>
            <person name="Niang G."/>
            <person name="Scheremetjew M."/>
            <person name="Finn R."/>
            <person name="Kale V."/>
            <person name="Holt S."/>
            <person name="Cochrane G."/>
            <person name="Meng A."/>
            <person name="Brown T."/>
            <person name="Cohen L."/>
        </authorList>
    </citation>
    <scope>NUCLEOTIDE SEQUENCE</scope>
    <source>
        <strain evidence="6">308</strain>
    </source>
</reference>
<comment type="similarity">
    <text evidence="2">Belongs to the cysteine synthase/cystathionine beta-synthase family.</text>
</comment>
<dbReference type="SUPFAM" id="SSF53686">
    <property type="entry name" value="Tryptophan synthase beta subunit-like PLP-dependent enzymes"/>
    <property type="match status" value="1"/>
</dbReference>
<dbReference type="EMBL" id="HBFR01016611">
    <property type="protein sequence ID" value="CAD8884937.1"/>
    <property type="molecule type" value="Transcribed_RNA"/>
</dbReference>
<dbReference type="FunFam" id="3.40.50.1100:FF:000003">
    <property type="entry name" value="Cystathionine beta-synthase"/>
    <property type="match status" value="1"/>
</dbReference>
<feature type="chain" id="PRO_5031309355" description="Tryptophan synthase beta chain-like PALP domain-containing protein" evidence="4">
    <location>
        <begin position="20"/>
        <end position="422"/>
    </location>
</feature>
<dbReference type="InterPro" id="IPR036052">
    <property type="entry name" value="TrpB-like_PALP_sf"/>
</dbReference>
<gene>
    <name evidence="6" type="ORF">CHYS00102_LOCUS12134</name>
</gene>
<dbReference type="InterPro" id="IPR050214">
    <property type="entry name" value="Cys_Synth/Cystath_Beta-Synth"/>
</dbReference>
<proteinExistence type="inferred from homology"/>
<dbReference type="GO" id="GO:0044272">
    <property type="term" value="P:sulfur compound biosynthetic process"/>
    <property type="evidence" value="ECO:0007669"/>
    <property type="project" value="UniProtKB-ARBA"/>
</dbReference>
<keyword evidence="3" id="KW-0663">Pyridoxal phosphate</keyword>
<dbReference type="GO" id="GO:0009069">
    <property type="term" value="P:serine family amino acid metabolic process"/>
    <property type="evidence" value="ECO:0007669"/>
    <property type="project" value="UniProtKB-ARBA"/>
</dbReference>
<accession>A0A7S1FSV0</accession>
<keyword evidence="4" id="KW-0732">Signal</keyword>
<dbReference type="InterPro" id="IPR001926">
    <property type="entry name" value="TrpB-like_PALP"/>
</dbReference>
<evidence type="ECO:0000256" key="4">
    <source>
        <dbReference type="SAM" id="SignalP"/>
    </source>
</evidence>
<dbReference type="GO" id="GO:0006534">
    <property type="term" value="P:cysteine metabolic process"/>
    <property type="evidence" value="ECO:0007669"/>
    <property type="project" value="UniProtKB-ARBA"/>
</dbReference>
<dbReference type="AlphaFoldDB" id="A0A7S1FSV0"/>
<dbReference type="CDD" id="cd01561">
    <property type="entry name" value="CBS_like"/>
    <property type="match status" value="1"/>
</dbReference>
<comment type="cofactor">
    <cofactor evidence="1">
        <name>pyridoxal 5'-phosphate</name>
        <dbReference type="ChEBI" id="CHEBI:597326"/>
    </cofactor>
</comment>
<protein>
    <recommendedName>
        <fullName evidence="5">Tryptophan synthase beta chain-like PALP domain-containing protein</fullName>
    </recommendedName>
</protein>
<evidence type="ECO:0000313" key="6">
    <source>
        <dbReference type="EMBL" id="CAD8884937.1"/>
    </source>
</evidence>
<evidence type="ECO:0000256" key="2">
    <source>
        <dbReference type="ARBA" id="ARBA00007103"/>
    </source>
</evidence>
<feature type="signal peptide" evidence="4">
    <location>
        <begin position="1"/>
        <end position="19"/>
    </location>
</feature>
<evidence type="ECO:0000259" key="5">
    <source>
        <dbReference type="Pfam" id="PF00291"/>
    </source>
</evidence>
<organism evidence="6">
    <name type="scientific">Corethron hystrix</name>
    <dbReference type="NCBI Taxonomy" id="216773"/>
    <lineage>
        <taxon>Eukaryota</taxon>
        <taxon>Sar</taxon>
        <taxon>Stramenopiles</taxon>
        <taxon>Ochrophyta</taxon>
        <taxon>Bacillariophyta</taxon>
        <taxon>Coscinodiscophyceae</taxon>
        <taxon>Corethrophycidae</taxon>
        <taxon>Corethrales</taxon>
        <taxon>Corethraceae</taxon>
        <taxon>Corethron</taxon>
    </lineage>
</organism>
<evidence type="ECO:0000256" key="3">
    <source>
        <dbReference type="ARBA" id="ARBA00022898"/>
    </source>
</evidence>